<proteinExistence type="inferred from homology"/>
<dbReference type="Pfam" id="PF01791">
    <property type="entry name" value="DeoC"/>
    <property type="match status" value="1"/>
</dbReference>
<evidence type="ECO:0000256" key="7">
    <source>
        <dbReference type="NCBIfam" id="TIGR00126"/>
    </source>
</evidence>
<evidence type="ECO:0000256" key="6">
    <source>
        <dbReference type="ARBA" id="ARBA00048791"/>
    </source>
</evidence>
<sequence length="255" mass="26946">MTEKDPVSEARELIACLDLTNLDEDCSQGDVDALIERAATPHGTVAAICIWPRFVAYARPKLPQGVKLATVVNFPAGGEDIQSVIAETRAALADGADEIDYVIAYGRIENDPGYAADHVKKVKEAAGGATLKAILETGELRDPGLVEVAAVAALHGGADFLKTSTGKTPVSATLPAARILLRSILQDESGRRLGFKPSGGIRSFEEARAYRDLAEEVMGEGWATPSTFRLGASGVLADLLAVAGGERRPEDKSDY</sequence>
<keyword evidence="5" id="KW-0704">Schiff base</keyword>
<gene>
    <name evidence="8" type="primary">deoC</name>
    <name evidence="8" type="ORF">ACFSKQ_10600</name>
</gene>
<evidence type="ECO:0000313" key="9">
    <source>
        <dbReference type="Proteomes" id="UP001597371"/>
    </source>
</evidence>
<dbReference type="PANTHER" id="PTHR10889:SF3">
    <property type="entry name" value="DEOXYRIBOSE-PHOSPHATE ALDOLASE"/>
    <property type="match status" value="1"/>
</dbReference>
<comment type="similarity">
    <text evidence="2">Belongs to the DeoC/FbaB aldolase family. DeoC type 2 subfamily.</text>
</comment>
<dbReference type="CDD" id="cd00959">
    <property type="entry name" value="DeoC"/>
    <property type="match status" value="1"/>
</dbReference>
<evidence type="ECO:0000256" key="3">
    <source>
        <dbReference type="ARBA" id="ARBA00012515"/>
    </source>
</evidence>
<comment type="caution">
    <text evidence="8">The sequence shown here is derived from an EMBL/GenBank/DDBJ whole genome shotgun (WGS) entry which is preliminary data.</text>
</comment>
<dbReference type="InterPro" id="IPR013785">
    <property type="entry name" value="Aldolase_TIM"/>
</dbReference>
<dbReference type="PIRSF" id="PIRSF001357">
    <property type="entry name" value="DeoC"/>
    <property type="match status" value="1"/>
</dbReference>
<dbReference type="SUPFAM" id="SSF51569">
    <property type="entry name" value="Aldolase"/>
    <property type="match status" value="1"/>
</dbReference>
<dbReference type="InterPro" id="IPR011343">
    <property type="entry name" value="DeoC"/>
</dbReference>
<comment type="pathway">
    <text evidence="1">Carbohydrate degradation; 2-deoxy-D-ribose 1-phosphate degradation; D-glyceraldehyde 3-phosphate and acetaldehyde from 2-deoxy-alpha-D-ribose 1-phosphate: step 2/2.</text>
</comment>
<protein>
    <recommendedName>
        <fullName evidence="3 7">Deoxyribose-phosphate aldolase</fullName>
        <ecNumber evidence="3 7">4.1.2.4</ecNumber>
    </recommendedName>
</protein>
<dbReference type="InterPro" id="IPR002915">
    <property type="entry name" value="DeoC/FbaB/LacD_aldolase"/>
</dbReference>
<dbReference type="EMBL" id="JBHUIJ010000013">
    <property type="protein sequence ID" value="MFD2237907.1"/>
    <property type="molecule type" value="Genomic_DNA"/>
</dbReference>
<evidence type="ECO:0000256" key="1">
    <source>
        <dbReference type="ARBA" id="ARBA00004816"/>
    </source>
</evidence>
<evidence type="ECO:0000256" key="2">
    <source>
        <dbReference type="ARBA" id="ARBA00009473"/>
    </source>
</evidence>
<dbReference type="EC" id="4.1.2.4" evidence="3 7"/>
<reference evidence="9" key="1">
    <citation type="journal article" date="2019" name="Int. J. Syst. Evol. Microbiol.">
        <title>The Global Catalogue of Microorganisms (GCM) 10K type strain sequencing project: providing services to taxonomists for standard genome sequencing and annotation.</title>
        <authorList>
            <consortium name="The Broad Institute Genomics Platform"/>
            <consortium name="The Broad Institute Genome Sequencing Center for Infectious Disease"/>
            <person name="Wu L."/>
            <person name="Ma J."/>
        </authorList>
    </citation>
    <scope>NUCLEOTIDE SEQUENCE [LARGE SCALE GENOMIC DNA]</scope>
    <source>
        <strain evidence="9">ZS-35-S2</strain>
    </source>
</reference>
<dbReference type="Proteomes" id="UP001597371">
    <property type="component" value="Unassembled WGS sequence"/>
</dbReference>
<evidence type="ECO:0000256" key="5">
    <source>
        <dbReference type="ARBA" id="ARBA00023270"/>
    </source>
</evidence>
<dbReference type="RefSeq" id="WP_209739418.1">
    <property type="nucleotide sequence ID" value="NZ_CP072611.1"/>
</dbReference>
<keyword evidence="4 8" id="KW-0456">Lyase</keyword>
<evidence type="ECO:0000313" key="8">
    <source>
        <dbReference type="EMBL" id="MFD2237907.1"/>
    </source>
</evidence>
<keyword evidence="9" id="KW-1185">Reference proteome</keyword>
<accession>A0ABW5CMM8</accession>
<name>A0ABW5CMM8_9HYPH</name>
<comment type="catalytic activity">
    <reaction evidence="6">
        <text>2-deoxy-D-ribose 5-phosphate = D-glyceraldehyde 3-phosphate + acetaldehyde</text>
        <dbReference type="Rhea" id="RHEA:12821"/>
        <dbReference type="ChEBI" id="CHEBI:15343"/>
        <dbReference type="ChEBI" id="CHEBI:59776"/>
        <dbReference type="ChEBI" id="CHEBI:62877"/>
        <dbReference type="EC" id="4.1.2.4"/>
    </reaction>
</comment>
<evidence type="ECO:0000256" key="4">
    <source>
        <dbReference type="ARBA" id="ARBA00023239"/>
    </source>
</evidence>
<organism evidence="8 9">
    <name type="scientific">Aureimonas populi</name>
    <dbReference type="NCBI Taxonomy" id="1701758"/>
    <lineage>
        <taxon>Bacteria</taxon>
        <taxon>Pseudomonadati</taxon>
        <taxon>Pseudomonadota</taxon>
        <taxon>Alphaproteobacteria</taxon>
        <taxon>Hyphomicrobiales</taxon>
        <taxon>Aurantimonadaceae</taxon>
        <taxon>Aureimonas</taxon>
    </lineage>
</organism>
<dbReference type="GO" id="GO:0004139">
    <property type="term" value="F:deoxyribose-phosphate aldolase activity"/>
    <property type="evidence" value="ECO:0007669"/>
    <property type="project" value="UniProtKB-EC"/>
</dbReference>
<dbReference type="PANTHER" id="PTHR10889">
    <property type="entry name" value="DEOXYRIBOSE-PHOSPHATE ALDOLASE"/>
    <property type="match status" value="1"/>
</dbReference>
<dbReference type="SMART" id="SM01133">
    <property type="entry name" value="DeoC"/>
    <property type="match status" value="1"/>
</dbReference>
<dbReference type="Gene3D" id="3.20.20.70">
    <property type="entry name" value="Aldolase class I"/>
    <property type="match status" value="1"/>
</dbReference>
<dbReference type="NCBIfam" id="TIGR00126">
    <property type="entry name" value="deoC"/>
    <property type="match status" value="1"/>
</dbReference>